<reference evidence="2 3" key="1">
    <citation type="submission" date="2024-07" db="EMBL/GenBank/DDBJ databases">
        <title>Section-level genome sequencing and comparative genomics of Aspergillus sections Usti and Cavernicolus.</title>
        <authorList>
            <consortium name="Lawrence Berkeley National Laboratory"/>
            <person name="Nybo J.L."/>
            <person name="Vesth T.C."/>
            <person name="Theobald S."/>
            <person name="Frisvad J.C."/>
            <person name="Larsen T.O."/>
            <person name="Kjaerboelling I."/>
            <person name="Rothschild-Mancinelli K."/>
            <person name="Lyhne E.K."/>
            <person name="Kogle M.E."/>
            <person name="Barry K."/>
            <person name="Clum A."/>
            <person name="Na H."/>
            <person name="Ledsgaard L."/>
            <person name="Lin J."/>
            <person name="Lipzen A."/>
            <person name="Kuo A."/>
            <person name="Riley R."/>
            <person name="Mondo S."/>
            <person name="Labutti K."/>
            <person name="Haridas S."/>
            <person name="Pangalinan J."/>
            <person name="Salamov A.A."/>
            <person name="Simmons B.A."/>
            <person name="Magnuson J.K."/>
            <person name="Chen J."/>
            <person name="Drula E."/>
            <person name="Henrissat B."/>
            <person name="Wiebenga A."/>
            <person name="Lubbers R.J."/>
            <person name="Gomes A.C."/>
            <person name="Makela M.R."/>
            <person name="Stajich J."/>
            <person name="Grigoriev I.V."/>
            <person name="Mortensen U.H."/>
            <person name="De Vries R.P."/>
            <person name="Baker S.E."/>
            <person name="Andersen M.R."/>
        </authorList>
    </citation>
    <scope>NUCLEOTIDE SEQUENCE [LARGE SCALE GENOMIC DNA]</scope>
    <source>
        <strain evidence="2 3">CBS 588.65</strain>
    </source>
</reference>
<comment type="caution">
    <text evidence="2">The sequence shown here is derived from an EMBL/GenBank/DDBJ whole genome shotgun (WGS) entry which is preliminary data.</text>
</comment>
<evidence type="ECO:0000313" key="3">
    <source>
        <dbReference type="Proteomes" id="UP001610334"/>
    </source>
</evidence>
<dbReference type="EMBL" id="JBFXLT010000015">
    <property type="protein sequence ID" value="KAL2818101.1"/>
    <property type="molecule type" value="Genomic_DNA"/>
</dbReference>
<proteinExistence type="predicted"/>
<accession>A0ABR4HRK6</accession>
<evidence type="ECO:0000313" key="2">
    <source>
        <dbReference type="EMBL" id="KAL2818101.1"/>
    </source>
</evidence>
<organism evidence="2 3">
    <name type="scientific">Aspergillus granulosus</name>
    <dbReference type="NCBI Taxonomy" id="176169"/>
    <lineage>
        <taxon>Eukaryota</taxon>
        <taxon>Fungi</taxon>
        <taxon>Dikarya</taxon>
        <taxon>Ascomycota</taxon>
        <taxon>Pezizomycotina</taxon>
        <taxon>Eurotiomycetes</taxon>
        <taxon>Eurotiomycetidae</taxon>
        <taxon>Eurotiales</taxon>
        <taxon>Aspergillaceae</taxon>
        <taxon>Aspergillus</taxon>
        <taxon>Aspergillus subgen. Nidulantes</taxon>
    </lineage>
</organism>
<protein>
    <submittedName>
        <fullName evidence="2">Uncharacterized protein</fullName>
    </submittedName>
</protein>
<evidence type="ECO:0000256" key="1">
    <source>
        <dbReference type="SAM" id="MobiDB-lite"/>
    </source>
</evidence>
<gene>
    <name evidence="2" type="ORF">BJX63DRAFT_83988</name>
</gene>
<dbReference type="Proteomes" id="UP001610334">
    <property type="component" value="Unassembled WGS sequence"/>
</dbReference>
<feature type="region of interest" description="Disordered" evidence="1">
    <location>
        <begin position="105"/>
        <end position="129"/>
    </location>
</feature>
<keyword evidence="3" id="KW-1185">Reference proteome</keyword>
<name>A0ABR4HRK6_9EURO</name>
<sequence>MWGPRYFNERPERCGVQILRALTNGWENLPGRAPRSLHPHPTIHEIVPRAHHGNGERLILEVTLVMPQDALPFDPDYDPHPEESRTETQINGGAFLEDVCRANRSLSTPKQGPWGSGPGRIARPYGQSA</sequence>